<dbReference type="OrthoDB" id="371245at2759"/>
<dbReference type="Proteomes" id="UP000297245">
    <property type="component" value="Unassembled WGS sequence"/>
</dbReference>
<protein>
    <submittedName>
        <fullName evidence="1">Uncharacterized protein</fullName>
    </submittedName>
</protein>
<dbReference type="AlphaFoldDB" id="A0A4S8KYQ0"/>
<reference evidence="1 2" key="1">
    <citation type="journal article" date="2019" name="Nat. Ecol. Evol.">
        <title>Megaphylogeny resolves global patterns of mushroom evolution.</title>
        <authorList>
            <person name="Varga T."/>
            <person name="Krizsan K."/>
            <person name="Foldi C."/>
            <person name="Dima B."/>
            <person name="Sanchez-Garcia M."/>
            <person name="Sanchez-Ramirez S."/>
            <person name="Szollosi G.J."/>
            <person name="Szarkandi J.G."/>
            <person name="Papp V."/>
            <person name="Albert L."/>
            <person name="Andreopoulos W."/>
            <person name="Angelini C."/>
            <person name="Antonin V."/>
            <person name="Barry K.W."/>
            <person name="Bougher N.L."/>
            <person name="Buchanan P."/>
            <person name="Buyck B."/>
            <person name="Bense V."/>
            <person name="Catcheside P."/>
            <person name="Chovatia M."/>
            <person name="Cooper J."/>
            <person name="Damon W."/>
            <person name="Desjardin D."/>
            <person name="Finy P."/>
            <person name="Geml J."/>
            <person name="Haridas S."/>
            <person name="Hughes K."/>
            <person name="Justo A."/>
            <person name="Karasinski D."/>
            <person name="Kautmanova I."/>
            <person name="Kiss B."/>
            <person name="Kocsube S."/>
            <person name="Kotiranta H."/>
            <person name="LaButti K.M."/>
            <person name="Lechner B.E."/>
            <person name="Liimatainen K."/>
            <person name="Lipzen A."/>
            <person name="Lukacs Z."/>
            <person name="Mihaltcheva S."/>
            <person name="Morgado L.N."/>
            <person name="Niskanen T."/>
            <person name="Noordeloos M.E."/>
            <person name="Ohm R.A."/>
            <person name="Ortiz-Santana B."/>
            <person name="Ovrebo C."/>
            <person name="Racz N."/>
            <person name="Riley R."/>
            <person name="Savchenko A."/>
            <person name="Shiryaev A."/>
            <person name="Soop K."/>
            <person name="Spirin V."/>
            <person name="Szebenyi C."/>
            <person name="Tomsovsky M."/>
            <person name="Tulloss R.E."/>
            <person name="Uehling J."/>
            <person name="Grigoriev I.V."/>
            <person name="Vagvolgyi C."/>
            <person name="Papp T."/>
            <person name="Martin F.M."/>
            <person name="Miettinen O."/>
            <person name="Hibbett D.S."/>
            <person name="Nagy L.G."/>
        </authorList>
    </citation>
    <scope>NUCLEOTIDE SEQUENCE [LARGE SCALE GENOMIC DNA]</scope>
    <source>
        <strain evidence="1 2">CBS 962.96</strain>
    </source>
</reference>
<evidence type="ECO:0000313" key="1">
    <source>
        <dbReference type="EMBL" id="THU81021.1"/>
    </source>
</evidence>
<dbReference type="InterPro" id="IPR036188">
    <property type="entry name" value="FAD/NAD-bd_sf"/>
</dbReference>
<keyword evidence="2" id="KW-1185">Reference proteome</keyword>
<dbReference type="Gene3D" id="3.50.50.60">
    <property type="entry name" value="FAD/NAD(P)-binding domain"/>
    <property type="match status" value="1"/>
</dbReference>
<organism evidence="1 2">
    <name type="scientific">Dendrothele bispora (strain CBS 962.96)</name>
    <dbReference type="NCBI Taxonomy" id="1314807"/>
    <lineage>
        <taxon>Eukaryota</taxon>
        <taxon>Fungi</taxon>
        <taxon>Dikarya</taxon>
        <taxon>Basidiomycota</taxon>
        <taxon>Agaricomycotina</taxon>
        <taxon>Agaricomycetes</taxon>
        <taxon>Agaricomycetidae</taxon>
        <taxon>Agaricales</taxon>
        <taxon>Agaricales incertae sedis</taxon>
        <taxon>Dendrothele</taxon>
    </lineage>
</organism>
<dbReference type="EMBL" id="ML179849">
    <property type="protein sequence ID" value="THU81021.1"/>
    <property type="molecule type" value="Genomic_DNA"/>
</dbReference>
<gene>
    <name evidence="1" type="ORF">K435DRAFT_809434</name>
</gene>
<accession>A0A4S8KYQ0</accession>
<evidence type="ECO:0000313" key="2">
    <source>
        <dbReference type="Proteomes" id="UP000297245"/>
    </source>
</evidence>
<sequence length="149" mass="16340">MTNGNVDESSKMHSKIPGVHRERGRKMEILTVLGHIGVIGSQPAIYLAQANLNSVPSEGFMGDGSTAGNQTHRYRQWRMRSPRRLTRSSSLLVRARKGLGLRDEETYWQSEISASAVFDGAVAIFRNRPLAVISGCDSAAEEASCKSYS</sequence>
<proteinExistence type="predicted"/>
<name>A0A4S8KYQ0_DENBC</name>